<dbReference type="Pfam" id="PF00615">
    <property type="entry name" value="RGS"/>
    <property type="match status" value="1"/>
</dbReference>
<dbReference type="PROSITE" id="PS50841">
    <property type="entry name" value="DIX"/>
    <property type="match status" value="1"/>
</dbReference>
<dbReference type="GO" id="GO:0031625">
    <property type="term" value="F:ubiquitin protein ligase binding"/>
    <property type="evidence" value="ECO:0007669"/>
    <property type="project" value="TreeGrafter"/>
</dbReference>
<dbReference type="InterPro" id="IPR014936">
    <property type="entry name" value="Axin_b-cat-bd"/>
</dbReference>
<feature type="compositionally biased region" description="Basic and acidic residues" evidence="5">
    <location>
        <begin position="659"/>
        <end position="669"/>
    </location>
</feature>
<feature type="domain" description="DIX" evidence="7">
    <location>
        <begin position="863"/>
        <end position="945"/>
    </location>
</feature>
<dbReference type="InterPro" id="IPR029071">
    <property type="entry name" value="Ubiquitin-like_domsf"/>
</dbReference>
<evidence type="ECO:0000256" key="2">
    <source>
        <dbReference type="ARBA" id="ARBA00022490"/>
    </source>
</evidence>
<dbReference type="PRINTS" id="PR01301">
    <property type="entry name" value="RGSPROTEIN"/>
</dbReference>
<dbReference type="InterPro" id="IPR036305">
    <property type="entry name" value="RGS_sf"/>
</dbReference>
<dbReference type="Pfam" id="PF08833">
    <property type="entry name" value="Axin_b-cat_bind"/>
    <property type="match status" value="1"/>
</dbReference>
<dbReference type="InterPro" id="IPR001158">
    <property type="entry name" value="DIX"/>
</dbReference>
<organism evidence="8">
    <name type="scientific">Triatoma infestans</name>
    <name type="common">Assassin bug</name>
    <dbReference type="NCBI Taxonomy" id="30076"/>
    <lineage>
        <taxon>Eukaryota</taxon>
        <taxon>Metazoa</taxon>
        <taxon>Ecdysozoa</taxon>
        <taxon>Arthropoda</taxon>
        <taxon>Hexapoda</taxon>
        <taxon>Insecta</taxon>
        <taxon>Pterygota</taxon>
        <taxon>Neoptera</taxon>
        <taxon>Paraneoptera</taxon>
        <taxon>Hemiptera</taxon>
        <taxon>Heteroptera</taxon>
        <taxon>Panheteroptera</taxon>
        <taxon>Cimicomorpha</taxon>
        <taxon>Reduviidae</taxon>
        <taxon>Triatominae</taxon>
        <taxon>Triatoma</taxon>
    </lineage>
</organism>
<protein>
    <submittedName>
        <fullName evidence="8">Putative regulator of g protein signaling</fullName>
    </submittedName>
</protein>
<proteinExistence type="evidence at transcript level"/>
<dbReference type="GO" id="GO:0060090">
    <property type="term" value="F:molecular adaptor activity"/>
    <property type="evidence" value="ECO:0007669"/>
    <property type="project" value="TreeGrafter"/>
</dbReference>
<dbReference type="GO" id="GO:0005634">
    <property type="term" value="C:nucleus"/>
    <property type="evidence" value="ECO:0007669"/>
    <property type="project" value="TreeGrafter"/>
</dbReference>
<feature type="compositionally biased region" description="Low complexity" evidence="5">
    <location>
        <begin position="544"/>
        <end position="554"/>
    </location>
</feature>
<evidence type="ECO:0000259" key="7">
    <source>
        <dbReference type="PROSITE" id="PS50841"/>
    </source>
</evidence>
<dbReference type="PANTHER" id="PTHR46102">
    <property type="entry name" value="AXIN"/>
    <property type="match status" value="1"/>
</dbReference>
<dbReference type="InterPro" id="IPR016137">
    <property type="entry name" value="RGS"/>
</dbReference>
<dbReference type="SUPFAM" id="SSF54236">
    <property type="entry name" value="Ubiquitin-like"/>
    <property type="match status" value="1"/>
</dbReference>
<dbReference type="Pfam" id="PF00778">
    <property type="entry name" value="DIX"/>
    <property type="match status" value="1"/>
</dbReference>
<dbReference type="GO" id="GO:0016055">
    <property type="term" value="P:Wnt signaling pathway"/>
    <property type="evidence" value="ECO:0007669"/>
    <property type="project" value="UniProtKB-KW"/>
</dbReference>
<name>A0A023EZ98_TRIIF</name>
<dbReference type="Gene3D" id="2.40.240.130">
    <property type="match status" value="1"/>
</dbReference>
<feature type="compositionally biased region" description="Basic residues" evidence="5">
    <location>
        <begin position="742"/>
        <end position="755"/>
    </location>
</feature>
<evidence type="ECO:0000256" key="3">
    <source>
        <dbReference type="ARBA" id="ARBA00022687"/>
    </source>
</evidence>
<dbReference type="GO" id="GO:0030877">
    <property type="term" value="C:beta-catenin destruction complex"/>
    <property type="evidence" value="ECO:0007669"/>
    <property type="project" value="TreeGrafter"/>
</dbReference>
<feature type="non-terminal residue" evidence="8">
    <location>
        <position position="1"/>
    </location>
</feature>
<dbReference type="GO" id="GO:0005737">
    <property type="term" value="C:cytoplasm"/>
    <property type="evidence" value="ECO:0007669"/>
    <property type="project" value="UniProtKB-SubCell"/>
</dbReference>
<feature type="region of interest" description="Disordered" evidence="5">
    <location>
        <begin position="381"/>
        <end position="412"/>
    </location>
</feature>
<feature type="region of interest" description="Disordered" evidence="5">
    <location>
        <begin position="245"/>
        <end position="269"/>
    </location>
</feature>
<dbReference type="SMART" id="SM00315">
    <property type="entry name" value="RGS"/>
    <property type="match status" value="1"/>
</dbReference>
<dbReference type="Gene3D" id="1.10.196.10">
    <property type="match status" value="1"/>
</dbReference>
<dbReference type="GO" id="GO:0005886">
    <property type="term" value="C:plasma membrane"/>
    <property type="evidence" value="ECO:0007669"/>
    <property type="project" value="TreeGrafter"/>
</dbReference>
<dbReference type="SUPFAM" id="SSF48097">
    <property type="entry name" value="Regulator of G-protein signaling, RGS"/>
    <property type="match status" value="1"/>
</dbReference>
<evidence type="ECO:0000256" key="4">
    <source>
        <dbReference type="PROSITE-ProRule" id="PRU00069"/>
    </source>
</evidence>
<evidence type="ECO:0000256" key="1">
    <source>
        <dbReference type="ARBA" id="ARBA00004496"/>
    </source>
</evidence>
<dbReference type="GO" id="GO:0048468">
    <property type="term" value="P:cell development"/>
    <property type="evidence" value="ECO:0007669"/>
    <property type="project" value="TreeGrafter"/>
</dbReference>
<feature type="compositionally biased region" description="Polar residues" evidence="5">
    <location>
        <begin position="648"/>
        <end position="658"/>
    </location>
</feature>
<dbReference type="AlphaFoldDB" id="A0A023EZ98"/>
<dbReference type="EMBL" id="GBBI01004631">
    <property type="protein sequence ID" value="JAC14081.1"/>
    <property type="molecule type" value="mRNA"/>
</dbReference>
<keyword evidence="2" id="KW-0963">Cytoplasm</keyword>
<dbReference type="InterPro" id="IPR044926">
    <property type="entry name" value="RGS_subdomain_2"/>
</dbReference>
<feature type="region of interest" description="Disordered" evidence="5">
    <location>
        <begin position="1"/>
        <end position="49"/>
    </location>
</feature>
<feature type="compositionally biased region" description="Polar residues" evidence="5">
    <location>
        <begin position="256"/>
        <end position="269"/>
    </location>
</feature>
<sequence length="945" mass="104964">EMNDFHFNQPRPPVVPGEETEGASNGLNSDDVGQPRQIHHQSAVTPRSYNTALPHTVQDGDAPLGFEPEGRSVSPQRCHTEHCPGEAGRVVNQNVDSSCGRNSISPPSSPPSCLQWARDLHSLLADPDGVALFRTYLVQEGHSDHLDFWFACQGLRKQTTDERIAQFLKVIYRHYFLKSQLGIEENLRKTVHRRMKECGRTLAKPDVTIFDEAQNQVESIIRETTYPNFLKSEVYLAHVRNVQARGSGDDADPDQRSPSPCMNLSSDGSGTVSPVDLGLPCPSVTEYINPVTVPQATSLLATVHEDKELDTTTRDEHKLSSELPVGLPLIHSLPTSSTFPPLTKDMLIMTQKRRAHDVRPRTEAFAAGVFMHGSSKAKAYSSYNPVSRQDSELQSLSSDARTESDNMSLTDSSVDGAAATFHHRMTRKQYQRHCRQVKESASLNRDPHMHHTVIPRTQRINTNQVHQMKPEEFAAVLIEKLESVKRSQEVQEKLAYRLFNTEPGSVPSAKTLADAIRERFQIDEDNDQDILDQHVSRVWSDQTPSRTPGMSSPRPRSPPDQLRRSKTSKCSGGGNLAPCHGGNHMSAHQKQGIHSISHPYQSKTSYSSRHFKKDKDVFSTFSSDSGNVHDFPEHKLHLPKSKSVPDYQDSTTDTYSSLHSHDGRGRSGSREWSSGSGGRRHTKRPDQTDSGVSVVSDTSIHGSNKDSRVLSWLIESDRTCAGCAMAERDSGSSCSGSSRLDSKHHVRPNVLRGRRSPPGPAQPFIADPSMPPLPHPHTPSQLDEARRRLEDQHRLVKQHSRCSSGMSASYYVSGSKPEATTGSTLSAGCRKSSGSVAQIQQFGTHPAAITPAPSSISSSLSSSVYTTVVFSFCDEQFPYRTKIPGHPVTLRQFKEFLPKKGNYRYFFKTECEELDMKVIQEEITDDNDILPLWEGKVMAQVKPVD</sequence>
<dbReference type="Gene3D" id="1.10.167.10">
    <property type="entry name" value="Regulator of G-protein Signalling 4, domain 2"/>
    <property type="match status" value="1"/>
</dbReference>
<evidence type="ECO:0000313" key="8">
    <source>
        <dbReference type="EMBL" id="JAC14081.1"/>
    </source>
</evidence>
<dbReference type="GO" id="GO:0008013">
    <property type="term" value="F:beta-catenin binding"/>
    <property type="evidence" value="ECO:0007669"/>
    <property type="project" value="TreeGrafter"/>
</dbReference>
<feature type="compositionally biased region" description="Low complexity" evidence="5">
    <location>
        <begin position="688"/>
        <end position="699"/>
    </location>
</feature>
<reference evidence="8" key="1">
    <citation type="journal article" date="2014" name="PLoS Negl. Trop. Dis.">
        <title>An updated insight into the Sialotranscriptome of Triatoma infestans: developmental stage and geographic variations.</title>
        <authorList>
            <person name="Schwarz A."/>
            <person name="Medrano-Mercado N."/>
            <person name="Schaub G.A."/>
            <person name="Struchiner C.J."/>
            <person name="Bargues M.D."/>
            <person name="Levy M.Z."/>
            <person name="Ribeiro J.M."/>
        </authorList>
    </citation>
    <scope>NUCLEOTIDE SEQUENCE</scope>
    <source>
        <strain evidence="8">Chile</strain>
        <tissue evidence="8">Salivary glands</tissue>
    </source>
</reference>
<dbReference type="InterPro" id="IPR043581">
    <property type="entry name" value="Axin-like"/>
</dbReference>
<dbReference type="PANTHER" id="PTHR46102:SF2">
    <property type="entry name" value="AXIN"/>
    <property type="match status" value="1"/>
</dbReference>
<evidence type="ECO:0000256" key="5">
    <source>
        <dbReference type="SAM" id="MobiDB-lite"/>
    </source>
</evidence>
<keyword evidence="3 4" id="KW-0879">Wnt signaling pathway</keyword>
<evidence type="ECO:0000259" key="6">
    <source>
        <dbReference type="PROSITE" id="PS50132"/>
    </source>
</evidence>
<dbReference type="GO" id="GO:0019901">
    <property type="term" value="F:protein kinase binding"/>
    <property type="evidence" value="ECO:0007669"/>
    <property type="project" value="TreeGrafter"/>
</dbReference>
<accession>A0A023EZ98</accession>
<dbReference type="SMART" id="SM00021">
    <property type="entry name" value="DAX"/>
    <property type="match status" value="1"/>
</dbReference>
<comment type="subcellular location">
    <subcellularLocation>
        <location evidence="1">Cytoplasm</location>
    </subcellularLocation>
</comment>
<feature type="compositionally biased region" description="Polar residues" evidence="5">
    <location>
        <begin position="40"/>
        <end position="49"/>
    </location>
</feature>
<dbReference type="PROSITE" id="PS50132">
    <property type="entry name" value="RGS"/>
    <property type="match status" value="1"/>
</dbReference>
<feature type="domain" description="RGS" evidence="6">
    <location>
        <begin position="119"/>
        <end position="235"/>
    </location>
</feature>
<dbReference type="InterPro" id="IPR038207">
    <property type="entry name" value="DIX_dom_sf"/>
</dbReference>
<dbReference type="GO" id="GO:0032436">
    <property type="term" value="P:positive regulation of proteasomal ubiquitin-dependent protein catabolic process"/>
    <property type="evidence" value="ECO:0007669"/>
    <property type="project" value="TreeGrafter"/>
</dbReference>
<dbReference type="InterPro" id="IPR024066">
    <property type="entry name" value="RGS_subdom1/3"/>
</dbReference>
<dbReference type="GO" id="GO:0090090">
    <property type="term" value="P:negative regulation of canonical Wnt signaling pathway"/>
    <property type="evidence" value="ECO:0007669"/>
    <property type="project" value="InterPro"/>
</dbReference>
<feature type="region of interest" description="Disordered" evidence="5">
    <location>
        <begin position="622"/>
        <end position="701"/>
    </location>
</feature>
<feature type="region of interest" description="Disordered" evidence="5">
    <location>
        <begin position="726"/>
        <end position="781"/>
    </location>
</feature>
<feature type="region of interest" description="Disordered" evidence="5">
    <location>
        <begin position="538"/>
        <end position="592"/>
    </location>
</feature>